<organism evidence="6 7">
    <name type="scientific">Trema orientale</name>
    <name type="common">Charcoal tree</name>
    <name type="synonym">Celtis orientalis</name>
    <dbReference type="NCBI Taxonomy" id="63057"/>
    <lineage>
        <taxon>Eukaryota</taxon>
        <taxon>Viridiplantae</taxon>
        <taxon>Streptophyta</taxon>
        <taxon>Embryophyta</taxon>
        <taxon>Tracheophyta</taxon>
        <taxon>Spermatophyta</taxon>
        <taxon>Magnoliopsida</taxon>
        <taxon>eudicotyledons</taxon>
        <taxon>Gunneridae</taxon>
        <taxon>Pentapetalae</taxon>
        <taxon>rosids</taxon>
        <taxon>fabids</taxon>
        <taxon>Rosales</taxon>
        <taxon>Cannabaceae</taxon>
        <taxon>Trema</taxon>
    </lineage>
</organism>
<dbReference type="SUPFAM" id="SSF47459">
    <property type="entry name" value="HLH, helix-loop-helix DNA-binding domain"/>
    <property type="match status" value="1"/>
</dbReference>
<dbReference type="EMBL" id="JXTC01000519">
    <property type="protein sequence ID" value="PON48346.1"/>
    <property type="molecule type" value="Genomic_DNA"/>
</dbReference>
<protein>
    <submittedName>
        <fullName evidence="6">Basic helix-loop-helix transcription factor</fullName>
    </submittedName>
</protein>
<evidence type="ECO:0000259" key="5">
    <source>
        <dbReference type="PROSITE" id="PS50888"/>
    </source>
</evidence>
<keyword evidence="3" id="KW-0804">Transcription</keyword>
<dbReference type="STRING" id="63057.A0A2P5BHV5"/>
<dbReference type="Proteomes" id="UP000237000">
    <property type="component" value="Unassembled WGS sequence"/>
</dbReference>
<evidence type="ECO:0000313" key="7">
    <source>
        <dbReference type="Proteomes" id="UP000237000"/>
    </source>
</evidence>
<dbReference type="PANTHER" id="PTHR12565:SF184">
    <property type="entry name" value="BHLH TRANSCRIPTION FACTOR"/>
    <property type="match status" value="1"/>
</dbReference>
<dbReference type="GO" id="GO:0005634">
    <property type="term" value="C:nucleus"/>
    <property type="evidence" value="ECO:0007669"/>
    <property type="project" value="UniProtKB-SubCell"/>
</dbReference>
<dbReference type="InterPro" id="IPR011598">
    <property type="entry name" value="bHLH_dom"/>
</dbReference>
<dbReference type="AlphaFoldDB" id="A0A2P5BHV5"/>
<gene>
    <name evidence="6" type="primary">TorBHLH11</name>
    <name evidence="6" type="ORF">TorRG33x02_320870</name>
</gene>
<dbReference type="Pfam" id="PF00010">
    <property type="entry name" value="HLH"/>
    <property type="match status" value="1"/>
</dbReference>
<dbReference type="PANTHER" id="PTHR12565">
    <property type="entry name" value="STEROL REGULATORY ELEMENT-BINDING PROTEIN"/>
    <property type="match status" value="1"/>
</dbReference>
<comment type="caution">
    <text evidence="6">The sequence shown here is derived from an EMBL/GenBank/DDBJ whole genome shotgun (WGS) entry which is preliminary data.</text>
</comment>
<evidence type="ECO:0000313" key="6">
    <source>
        <dbReference type="EMBL" id="PON48346.1"/>
    </source>
</evidence>
<keyword evidence="7" id="KW-1185">Reference proteome</keyword>
<dbReference type="GO" id="GO:0046983">
    <property type="term" value="F:protein dimerization activity"/>
    <property type="evidence" value="ECO:0007669"/>
    <property type="project" value="InterPro"/>
</dbReference>
<name>A0A2P5BHV5_TREOI</name>
<proteinExistence type="predicted"/>
<feature type="domain" description="BHLH" evidence="5">
    <location>
        <begin position="79"/>
        <end position="129"/>
    </location>
</feature>
<accession>A0A2P5BHV5</accession>
<keyword evidence="2" id="KW-0805">Transcription regulation</keyword>
<dbReference type="GO" id="GO:0003700">
    <property type="term" value="F:DNA-binding transcription factor activity"/>
    <property type="evidence" value="ECO:0007669"/>
    <property type="project" value="TreeGrafter"/>
</dbReference>
<sequence length="274" mass="31041">MENQDPRGKINDFKGLVGMEIQDPRGKINDFKGLVGMEDQDPREKINDFKGLVGMENQDPRGKILVGMENQDTREKINDFKGLVGIEEQDRRRKIGERMRRLQDLVPGCNKVTGKILVLDEIINYVRSLQRQVEFLHMKLASVNTRLDANMDTLMSKYIFQPNSSVPHQSFPLDSSAQAIYGHQQQENSALHSGFSNVPMTHCSMDPLDTALCQNLAIQLPQLNGFTELVYEFPAFGEDDLQSIVQMGFGQNPTRETSLQPNGSNQVFRIEVEL</sequence>
<comment type="subcellular location">
    <subcellularLocation>
        <location evidence="1">Nucleus</location>
    </subcellularLocation>
</comment>
<dbReference type="OrthoDB" id="1095591at2759"/>
<dbReference type="InterPro" id="IPR036638">
    <property type="entry name" value="HLH_DNA-bd_sf"/>
</dbReference>
<evidence type="ECO:0000256" key="2">
    <source>
        <dbReference type="ARBA" id="ARBA00023015"/>
    </source>
</evidence>
<dbReference type="Gene3D" id="4.10.280.10">
    <property type="entry name" value="Helix-loop-helix DNA-binding domain"/>
    <property type="match status" value="1"/>
</dbReference>
<evidence type="ECO:0000256" key="1">
    <source>
        <dbReference type="ARBA" id="ARBA00004123"/>
    </source>
</evidence>
<dbReference type="InParanoid" id="A0A2P5BHV5"/>
<reference evidence="7" key="1">
    <citation type="submission" date="2016-06" db="EMBL/GenBank/DDBJ databases">
        <title>Parallel loss of symbiosis genes in relatives of nitrogen-fixing non-legume Parasponia.</title>
        <authorList>
            <person name="Van Velzen R."/>
            <person name="Holmer R."/>
            <person name="Bu F."/>
            <person name="Rutten L."/>
            <person name="Van Zeijl A."/>
            <person name="Liu W."/>
            <person name="Santuari L."/>
            <person name="Cao Q."/>
            <person name="Sharma T."/>
            <person name="Shen D."/>
            <person name="Roswanjaya Y."/>
            <person name="Wardhani T."/>
            <person name="Kalhor M.S."/>
            <person name="Jansen J."/>
            <person name="Van den Hoogen J."/>
            <person name="Gungor B."/>
            <person name="Hartog M."/>
            <person name="Hontelez J."/>
            <person name="Verver J."/>
            <person name="Yang W.-C."/>
            <person name="Schijlen E."/>
            <person name="Repin R."/>
            <person name="Schilthuizen M."/>
            <person name="Schranz E."/>
            <person name="Heidstra R."/>
            <person name="Miyata K."/>
            <person name="Fedorova E."/>
            <person name="Kohlen W."/>
            <person name="Bisseling T."/>
            <person name="Smit S."/>
            <person name="Geurts R."/>
        </authorList>
    </citation>
    <scope>NUCLEOTIDE SEQUENCE [LARGE SCALE GENOMIC DNA]</scope>
    <source>
        <strain evidence="7">cv. RG33-2</strain>
    </source>
</reference>
<keyword evidence="4" id="KW-0539">Nucleus</keyword>
<dbReference type="InterPro" id="IPR024097">
    <property type="entry name" value="bHLH_ZIP_TF"/>
</dbReference>
<evidence type="ECO:0000256" key="4">
    <source>
        <dbReference type="ARBA" id="ARBA00023242"/>
    </source>
</evidence>
<dbReference type="PROSITE" id="PS50888">
    <property type="entry name" value="BHLH"/>
    <property type="match status" value="1"/>
</dbReference>
<evidence type="ECO:0000256" key="3">
    <source>
        <dbReference type="ARBA" id="ARBA00023163"/>
    </source>
</evidence>
<dbReference type="SMART" id="SM00353">
    <property type="entry name" value="HLH"/>
    <property type="match status" value="1"/>
</dbReference>